<organism evidence="1 2">
    <name type="scientific">Seminavis robusta</name>
    <dbReference type="NCBI Taxonomy" id="568900"/>
    <lineage>
        <taxon>Eukaryota</taxon>
        <taxon>Sar</taxon>
        <taxon>Stramenopiles</taxon>
        <taxon>Ochrophyta</taxon>
        <taxon>Bacillariophyta</taxon>
        <taxon>Bacillariophyceae</taxon>
        <taxon>Bacillariophycidae</taxon>
        <taxon>Naviculales</taxon>
        <taxon>Naviculaceae</taxon>
        <taxon>Seminavis</taxon>
    </lineage>
</organism>
<reference evidence="1" key="1">
    <citation type="submission" date="2020-06" db="EMBL/GenBank/DDBJ databases">
        <authorList>
            <consortium name="Plant Systems Biology data submission"/>
        </authorList>
    </citation>
    <scope>NUCLEOTIDE SEQUENCE</scope>
    <source>
        <strain evidence="1">D6</strain>
    </source>
</reference>
<evidence type="ECO:0000313" key="2">
    <source>
        <dbReference type="Proteomes" id="UP001153069"/>
    </source>
</evidence>
<protein>
    <submittedName>
        <fullName evidence="1">Uncharacterized protein</fullName>
    </submittedName>
</protein>
<dbReference type="AlphaFoldDB" id="A0A9N8DQU8"/>
<evidence type="ECO:0000313" key="1">
    <source>
        <dbReference type="EMBL" id="CAB9505036.1"/>
    </source>
</evidence>
<name>A0A9N8DQU8_9STRA</name>
<dbReference type="Proteomes" id="UP001153069">
    <property type="component" value="Unassembled WGS sequence"/>
</dbReference>
<dbReference type="EMBL" id="CAICTM010000216">
    <property type="protein sequence ID" value="CAB9505036.1"/>
    <property type="molecule type" value="Genomic_DNA"/>
</dbReference>
<proteinExistence type="predicted"/>
<keyword evidence="2" id="KW-1185">Reference proteome</keyword>
<gene>
    <name evidence="1" type="ORF">SEMRO_217_G089620.1</name>
</gene>
<comment type="caution">
    <text evidence="1">The sequence shown here is derived from an EMBL/GenBank/DDBJ whole genome shotgun (WGS) entry which is preliminary data.</text>
</comment>
<accession>A0A9N8DQU8</accession>
<sequence length="126" mass="14450">MTKVYQGIHYLENGGSHFVLLSEYAQAKSSDSIDSGGTEEPTDAELGYVACTMLILAERWSYFDMEYTLQELKRSLGGNLMSTKRFLEIYKTHCRYRTFKYVPGLACWDAYASVLFQTLIAEYHKS</sequence>